<feature type="compositionally biased region" description="Polar residues" evidence="9">
    <location>
        <begin position="34"/>
        <end position="52"/>
    </location>
</feature>
<evidence type="ECO:0000256" key="8">
    <source>
        <dbReference type="ARBA" id="ARBA00023136"/>
    </source>
</evidence>
<evidence type="ECO:0000256" key="10">
    <source>
        <dbReference type="SAM" id="Phobius"/>
    </source>
</evidence>
<evidence type="ECO:0000256" key="7">
    <source>
        <dbReference type="ARBA" id="ARBA00023054"/>
    </source>
</evidence>
<evidence type="ECO:0000256" key="1">
    <source>
        <dbReference type="ARBA" id="ARBA00004211"/>
    </source>
</evidence>
<accession>A0A1D1ZXH9</accession>
<dbReference type="PANTHER" id="PTHR21230:SF26">
    <property type="entry name" value="VESICLE TRANSPORT THROUGH INTERACTION WITH T-SNARES HOMOLOG 1A"/>
    <property type="match status" value="1"/>
</dbReference>
<dbReference type="GO" id="GO:0006906">
    <property type="term" value="P:vesicle fusion"/>
    <property type="evidence" value="ECO:0007669"/>
    <property type="project" value="TreeGrafter"/>
</dbReference>
<keyword evidence="8 10" id="KW-0472">Membrane</keyword>
<gene>
    <name evidence="11" type="ORF">g.2751</name>
</gene>
<protein>
    <submittedName>
        <fullName evidence="11">Uncharacterized protein</fullName>
    </submittedName>
</protein>
<proteinExistence type="inferred from homology"/>
<evidence type="ECO:0000256" key="6">
    <source>
        <dbReference type="ARBA" id="ARBA00022989"/>
    </source>
</evidence>
<evidence type="ECO:0000256" key="4">
    <source>
        <dbReference type="ARBA" id="ARBA00022692"/>
    </source>
</evidence>
<evidence type="ECO:0000256" key="2">
    <source>
        <dbReference type="ARBA" id="ARBA00006108"/>
    </source>
</evidence>
<dbReference type="AlphaFoldDB" id="A0A1D1ZXH9"/>
<dbReference type="GO" id="GO:0031902">
    <property type="term" value="C:late endosome membrane"/>
    <property type="evidence" value="ECO:0007669"/>
    <property type="project" value="TreeGrafter"/>
</dbReference>
<dbReference type="GO" id="GO:0005794">
    <property type="term" value="C:Golgi apparatus"/>
    <property type="evidence" value="ECO:0007669"/>
    <property type="project" value="TreeGrafter"/>
</dbReference>
<evidence type="ECO:0000256" key="9">
    <source>
        <dbReference type="SAM" id="MobiDB-lite"/>
    </source>
</evidence>
<comment type="subcellular location">
    <subcellularLocation>
        <location evidence="1">Membrane</location>
        <topology evidence="1">Single-pass type IV membrane protein</topology>
    </subcellularLocation>
</comment>
<dbReference type="GO" id="GO:0031201">
    <property type="term" value="C:SNARE complex"/>
    <property type="evidence" value="ECO:0007669"/>
    <property type="project" value="TreeGrafter"/>
</dbReference>
<organism evidence="11">
    <name type="scientific">Auxenochlorella protothecoides</name>
    <name type="common">Green microalga</name>
    <name type="synonym">Chlorella protothecoides</name>
    <dbReference type="NCBI Taxonomy" id="3075"/>
    <lineage>
        <taxon>Eukaryota</taxon>
        <taxon>Viridiplantae</taxon>
        <taxon>Chlorophyta</taxon>
        <taxon>core chlorophytes</taxon>
        <taxon>Trebouxiophyceae</taxon>
        <taxon>Chlorellales</taxon>
        <taxon>Chlorellaceae</taxon>
        <taxon>Auxenochlorella</taxon>
    </lineage>
</organism>
<keyword evidence="4 10" id="KW-0812">Transmembrane</keyword>
<dbReference type="EMBL" id="GDKF01006983">
    <property type="protein sequence ID" value="JAT71639.1"/>
    <property type="molecule type" value="Transcribed_RNA"/>
</dbReference>
<dbReference type="GO" id="GO:0005484">
    <property type="term" value="F:SNAP receptor activity"/>
    <property type="evidence" value="ECO:0007669"/>
    <property type="project" value="TreeGrafter"/>
</dbReference>
<keyword evidence="7" id="KW-0175">Coiled coil</keyword>
<dbReference type="SUPFAM" id="SSF58038">
    <property type="entry name" value="SNARE fusion complex"/>
    <property type="match status" value="1"/>
</dbReference>
<evidence type="ECO:0000313" key="11">
    <source>
        <dbReference type="EMBL" id="JAT71639.1"/>
    </source>
</evidence>
<feature type="transmembrane region" description="Helical" evidence="10">
    <location>
        <begin position="104"/>
        <end position="123"/>
    </location>
</feature>
<dbReference type="GO" id="GO:0000149">
    <property type="term" value="F:SNARE binding"/>
    <property type="evidence" value="ECO:0007669"/>
    <property type="project" value="TreeGrafter"/>
</dbReference>
<sequence length="126" mass="13567">MRTVPLAGPQPAVTAATLMPQSKTAADSPDSFWPESQLQQTSKPSNPATPNHAQELGISVLGDLQRQRETILHSRDALAGVDEGISRSRAILSSMSRRIMQNKIIMWGIVALLLGAIGLIVWAKLS</sequence>
<dbReference type="GO" id="GO:0005789">
    <property type="term" value="C:endoplasmic reticulum membrane"/>
    <property type="evidence" value="ECO:0007669"/>
    <property type="project" value="TreeGrafter"/>
</dbReference>
<feature type="region of interest" description="Disordered" evidence="9">
    <location>
        <begin position="1"/>
        <end position="53"/>
    </location>
</feature>
<evidence type="ECO:0000256" key="3">
    <source>
        <dbReference type="ARBA" id="ARBA00022448"/>
    </source>
</evidence>
<keyword evidence="6 10" id="KW-1133">Transmembrane helix</keyword>
<dbReference type="GO" id="GO:0012507">
    <property type="term" value="C:ER to Golgi transport vesicle membrane"/>
    <property type="evidence" value="ECO:0007669"/>
    <property type="project" value="TreeGrafter"/>
</dbReference>
<dbReference type="Pfam" id="PF12352">
    <property type="entry name" value="V-SNARE_C"/>
    <property type="match status" value="1"/>
</dbReference>
<keyword evidence="3" id="KW-0813">Transport</keyword>
<name>A0A1D1ZXH9_AUXPR</name>
<comment type="similarity">
    <text evidence="2">Belongs to the VTI1 family.</text>
</comment>
<dbReference type="Gene3D" id="1.20.5.110">
    <property type="match status" value="1"/>
</dbReference>
<dbReference type="GO" id="GO:0015031">
    <property type="term" value="P:protein transport"/>
    <property type="evidence" value="ECO:0007669"/>
    <property type="project" value="UniProtKB-KW"/>
</dbReference>
<reference evidence="11" key="1">
    <citation type="submission" date="2015-08" db="EMBL/GenBank/DDBJ databases">
        <authorList>
            <person name="Babu N.S."/>
            <person name="Beckwith C.J."/>
            <person name="Beseler K.G."/>
            <person name="Brison A."/>
            <person name="Carone J.V."/>
            <person name="Caskin T.P."/>
            <person name="Diamond M."/>
            <person name="Durham M.E."/>
            <person name="Foxe J.M."/>
            <person name="Go M."/>
            <person name="Henderson B.A."/>
            <person name="Jones I.B."/>
            <person name="McGettigan J.A."/>
            <person name="Micheletti S.J."/>
            <person name="Nasrallah M.E."/>
            <person name="Ortiz D."/>
            <person name="Piller C.R."/>
            <person name="Privatt S.R."/>
            <person name="Schneider S.L."/>
            <person name="Sharp S."/>
            <person name="Smith T.C."/>
            <person name="Stanton J.D."/>
            <person name="Ullery H.E."/>
            <person name="Wilson R.J."/>
            <person name="Serrano M.G."/>
            <person name="Buck G."/>
            <person name="Lee V."/>
            <person name="Wang Y."/>
            <person name="Carvalho R."/>
            <person name="Voegtly L."/>
            <person name="Shi R."/>
            <person name="Duckworth R."/>
            <person name="Johnson A."/>
            <person name="Loviza R."/>
            <person name="Walstead R."/>
            <person name="Shah Z."/>
            <person name="Kiflezghi M."/>
            <person name="Wade K."/>
            <person name="Ball S.L."/>
            <person name="Bradley K.W."/>
            <person name="Asai D.J."/>
            <person name="Bowman C.A."/>
            <person name="Russell D.A."/>
            <person name="Pope W.H."/>
            <person name="Jacobs-Sera D."/>
            <person name="Hendrix R.W."/>
            <person name="Hatfull G.F."/>
        </authorList>
    </citation>
    <scope>NUCLEOTIDE SEQUENCE</scope>
</reference>
<evidence type="ECO:0000256" key="5">
    <source>
        <dbReference type="ARBA" id="ARBA00022927"/>
    </source>
</evidence>
<keyword evidence="5" id="KW-0653">Protein transport</keyword>
<dbReference type="PANTHER" id="PTHR21230">
    <property type="entry name" value="VESICLE TRANSPORT V-SNARE PROTEIN VTI1-RELATED"/>
    <property type="match status" value="1"/>
</dbReference>
<dbReference type="FunFam" id="1.20.5.110:FF:000002">
    <property type="entry name" value="Vesicle transport through interaction with t-SNAREsB"/>
    <property type="match status" value="1"/>
</dbReference>